<dbReference type="PROSITE" id="PS00061">
    <property type="entry name" value="ADH_SHORT"/>
    <property type="match status" value="1"/>
</dbReference>
<dbReference type="InterPro" id="IPR036291">
    <property type="entry name" value="NAD(P)-bd_dom_sf"/>
</dbReference>
<dbReference type="NCBIfam" id="NF009467">
    <property type="entry name" value="PRK12826.1-3"/>
    <property type="match status" value="1"/>
</dbReference>
<evidence type="ECO:0000313" key="5">
    <source>
        <dbReference type="Proteomes" id="UP000239290"/>
    </source>
</evidence>
<sequence>MGRLDGKVALITGAARGQGRAHAVALAREGARIAAVDICAQIEGVEYPLATPADLAETARQVEALGQPCLTFEVDARDSAAMSAAAECTAVEFGGVDIGVVNHGIFMVGSWAATTDELWDTMIETNLSAVWRSARAVIPHLVRRGGGSLVLTSSAAGLRPAYGLLSYGTAKHGVIGLARTLAVELGPQSVRVNAICPGSIDTPMVNNQHMYDLFNGGPGGSRESMDLPVRAVQVLPLTWMEPEAVSEAVVYLASDAGKYVTGIALPIDAGSLATPSGIPAVAATRIAELEARLQDS</sequence>
<dbReference type="Proteomes" id="UP000239290">
    <property type="component" value="Unassembled WGS sequence"/>
</dbReference>
<dbReference type="NCBIfam" id="TIGR03971">
    <property type="entry name" value="SDR_subfam_1"/>
    <property type="match status" value="1"/>
</dbReference>
<dbReference type="InterPro" id="IPR002347">
    <property type="entry name" value="SDR_fam"/>
</dbReference>
<reference evidence="5" key="1">
    <citation type="submission" date="2018-02" db="EMBL/GenBank/DDBJ databases">
        <title>Draft genome sequencing of Rhodococcus opacus KU647198.</title>
        <authorList>
            <person name="Zheng B.-X."/>
        </authorList>
    </citation>
    <scope>NUCLEOTIDE SEQUENCE [LARGE SCALE GENOMIC DNA]</scope>
    <source>
        <strain evidence="5">04-OD7</strain>
    </source>
</reference>
<dbReference type="PANTHER" id="PTHR24321">
    <property type="entry name" value="DEHYDROGENASES, SHORT CHAIN"/>
    <property type="match status" value="1"/>
</dbReference>
<dbReference type="InterPro" id="IPR023985">
    <property type="entry name" value="SDR_subfam_1"/>
</dbReference>
<name>A0A2S8INM2_RHOOP</name>
<comment type="caution">
    <text evidence="4">The sequence shown here is derived from an EMBL/GenBank/DDBJ whole genome shotgun (WGS) entry which is preliminary data.</text>
</comment>
<evidence type="ECO:0000313" key="4">
    <source>
        <dbReference type="EMBL" id="PQP16378.1"/>
    </source>
</evidence>
<dbReference type="PANTHER" id="PTHR24321:SF8">
    <property type="entry name" value="ESTRADIOL 17-BETA-DEHYDROGENASE 8-RELATED"/>
    <property type="match status" value="1"/>
</dbReference>
<dbReference type="FunFam" id="3.40.50.720:FF:000084">
    <property type="entry name" value="Short-chain dehydrogenase reductase"/>
    <property type="match status" value="1"/>
</dbReference>
<protein>
    <submittedName>
        <fullName evidence="4">SDR family mycofactocin-dependent oxidoreductase</fullName>
    </submittedName>
</protein>
<dbReference type="Pfam" id="PF00106">
    <property type="entry name" value="adh_short"/>
    <property type="match status" value="1"/>
</dbReference>
<dbReference type="InterPro" id="IPR020904">
    <property type="entry name" value="Sc_DH/Rdtase_CS"/>
</dbReference>
<organism evidence="4 5">
    <name type="scientific">Rhodococcus opacus</name>
    <name type="common">Nocardia opaca</name>
    <dbReference type="NCBI Taxonomy" id="37919"/>
    <lineage>
        <taxon>Bacteria</taxon>
        <taxon>Bacillati</taxon>
        <taxon>Actinomycetota</taxon>
        <taxon>Actinomycetes</taxon>
        <taxon>Mycobacteriales</taxon>
        <taxon>Nocardiaceae</taxon>
        <taxon>Rhodococcus</taxon>
    </lineage>
</organism>
<comment type="similarity">
    <text evidence="1">Belongs to the short-chain dehydrogenases/reductases (SDR) family.</text>
</comment>
<dbReference type="AlphaFoldDB" id="A0A2S8INM2"/>
<keyword evidence="3" id="KW-0520">NAD</keyword>
<evidence type="ECO:0000256" key="3">
    <source>
        <dbReference type="ARBA" id="ARBA00023027"/>
    </source>
</evidence>
<gene>
    <name evidence="4" type="ORF">C5613_36425</name>
</gene>
<proteinExistence type="inferred from homology"/>
<evidence type="ECO:0000256" key="2">
    <source>
        <dbReference type="ARBA" id="ARBA00023002"/>
    </source>
</evidence>
<dbReference type="SUPFAM" id="SSF51735">
    <property type="entry name" value="NAD(P)-binding Rossmann-fold domains"/>
    <property type="match status" value="1"/>
</dbReference>
<dbReference type="EMBL" id="PUIO01000064">
    <property type="protein sequence ID" value="PQP16378.1"/>
    <property type="molecule type" value="Genomic_DNA"/>
</dbReference>
<dbReference type="PRINTS" id="PR00081">
    <property type="entry name" value="GDHRDH"/>
</dbReference>
<dbReference type="RefSeq" id="WP_105422088.1">
    <property type="nucleotide sequence ID" value="NZ_PUIO01000064.1"/>
</dbReference>
<accession>A0A2S8INM2</accession>
<dbReference type="GO" id="GO:0016491">
    <property type="term" value="F:oxidoreductase activity"/>
    <property type="evidence" value="ECO:0007669"/>
    <property type="project" value="UniProtKB-KW"/>
</dbReference>
<dbReference type="Gene3D" id="3.40.50.720">
    <property type="entry name" value="NAD(P)-binding Rossmann-like Domain"/>
    <property type="match status" value="1"/>
</dbReference>
<keyword evidence="2" id="KW-0560">Oxidoreductase</keyword>
<dbReference type="CDD" id="cd05233">
    <property type="entry name" value="SDR_c"/>
    <property type="match status" value="1"/>
</dbReference>
<evidence type="ECO:0000256" key="1">
    <source>
        <dbReference type="ARBA" id="ARBA00006484"/>
    </source>
</evidence>